<protein>
    <recommendedName>
        <fullName evidence="4">Cyclic nucleotide-binding domain-containing protein</fullName>
    </recommendedName>
</protein>
<dbReference type="Proteomes" id="UP001159405">
    <property type="component" value="Unassembled WGS sequence"/>
</dbReference>
<gene>
    <name evidence="2" type="ORF">PLOB_00002699</name>
</gene>
<sequence length="137" mass="15943">MQKTPIVLQKNRNFDYIIHHSLMSIFDAEVDVTGSEVTTVDERSFVVEKGEVSILDNKDKQDSDSQGNTSSDSDVKLKYERIADLPAENRGKIRPCIAWAVSREREKNRKEFRRHVNVEDAKIQSEKETCWWKKDTQ</sequence>
<evidence type="ECO:0000256" key="1">
    <source>
        <dbReference type="SAM" id="MobiDB-lite"/>
    </source>
</evidence>
<proteinExistence type="predicted"/>
<organism evidence="2 3">
    <name type="scientific">Porites lobata</name>
    <dbReference type="NCBI Taxonomy" id="104759"/>
    <lineage>
        <taxon>Eukaryota</taxon>
        <taxon>Metazoa</taxon>
        <taxon>Cnidaria</taxon>
        <taxon>Anthozoa</taxon>
        <taxon>Hexacorallia</taxon>
        <taxon>Scleractinia</taxon>
        <taxon>Fungiina</taxon>
        <taxon>Poritidae</taxon>
        <taxon>Porites</taxon>
    </lineage>
</organism>
<feature type="region of interest" description="Disordered" evidence="1">
    <location>
        <begin position="56"/>
        <end position="75"/>
    </location>
</feature>
<name>A0ABN8N9Z8_9CNID</name>
<dbReference type="EMBL" id="CALNXK010000011">
    <property type="protein sequence ID" value="CAH3043868.1"/>
    <property type="molecule type" value="Genomic_DNA"/>
</dbReference>
<evidence type="ECO:0008006" key="4">
    <source>
        <dbReference type="Google" id="ProtNLM"/>
    </source>
</evidence>
<keyword evidence="3" id="KW-1185">Reference proteome</keyword>
<comment type="caution">
    <text evidence="2">The sequence shown here is derived from an EMBL/GenBank/DDBJ whole genome shotgun (WGS) entry which is preliminary data.</text>
</comment>
<evidence type="ECO:0000313" key="3">
    <source>
        <dbReference type="Proteomes" id="UP001159405"/>
    </source>
</evidence>
<evidence type="ECO:0000313" key="2">
    <source>
        <dbReference type="EMBL" id="CAH3043868.1"/>
    </source>
</evidence>
<reference evidence="2 3" key="1">
    <citation type="submission" date="2022-05" db="EMBL/GenBank/DDBJ databases">
        <authorList>
            <consortium name="Genoscope - CEA"/>
            <person name="William W."/>
        </authorList>
    </citation>
    <scope>NUCLEOTIDE SEQUENCE [LARGE SCALE GENOMIC DNA]</scope>
</reference>
<accession>A0ABN8N9Z8</accession>